<protein>
    <recommendedName>
        <fullName evidence="1">Uroporphyrinogen decarboxylase (URO-D) domain-containing protein</fullName>
    </recommendedName>
</protein>
<proteinExistence type="predicted"/>
<sequence length="257" mass="29747">MATETQALILNTIRHMDVPKVAKGELVLDDTVIASHYHVPEVKFEHRWDFAKEMEMDLVTHFPTYNKEEALPLLNMDPLELKKWTINTDFFHFYVLDGAFETGLAHYGFGEFCSMVMTDDEELEDFVLHMERMNMENIRKLADLGSNGIIFADDVAFQGGLIVRPEMFKDHFMASIERQVELMDKLGLVPFFHSDGNYLAILDDIVNAGFTGLHCIDKKCDVTLEDLKPYGKDLCLWGIWTYTTWNWPRRNPALNRS</sequence>
<dbReference type="InterPro" id="IPR000257">
    <property type="entry name" value="Uroporphyrinogen_deCOase"/>
</dbReference>
<evidence type="ECO:0000259" key="1">
    <source>
        <dbReference type="Pfam" id="PF01208"/>
    </source>
</evidence>
<gene>
    <name evidence="2" type="ORF">J0B03_10075</name>
</gene>
<dbReference type="RefSeq" id="WP_207299478.1">
    <property type="nucleotide sequence ID" value="NZ_CP071444.1"/>
</dbReference>
<dbReference type="Proteomes" id="UP000663499">
    <property type="component" value="Chromosome"/>
</dbReference>
<dbReference type="KEGG" id="alka:J0B03_10075"/>
<evidence type="ECO:0000313" key="2">
    <source>
        <dbReference type="EMBL" id="QSX08136.1"/>
    </source>
</evidence>
<dbReference type="SUPFAM" id="SSF51726">
    <property type="entry name" value="UROD/MetE-like"/>
    <property type="match status" value="1"/>
</dbReference>
<feature type="domain" description="Uroporphyrinogen decarboxylase (URO-D)" evidence="1">
    <location>
        <begin position="107"/>
        <end position="237"/>
    </location>
</feature>
<dbReference type="GO" id="GO:0006779">
    <property type="term" value="P:porphyrin-containing compound biosynthetic process"/>
    <property type="evidence" value="ECO:0007669"/>
    <property type="project" value="InterPro"/>
</dbReference>
<name>A0A974XED0_9FIRM</name>
<dbReference type="GO" id="GO:0004853">
    <property type="term" value="F:uroporphyrinogen decarboxylase activity"/>
    <property type="evidence" value="ECO:0007669"/>
    <property type="project" value="InterPro"/>
</dbReference>
<reference evidence="2" key="1">
    <citation type="submission" date="2021-03" db="EMBL/GenBank/DDBJ databases">
        <title>Alkalibacter marinus sp. nov., isolated from tidal flat sediment.</title>
        <authorList>
            <person name="Namirimu T."/>
            <person name="Yang J.-A."/>
            <person name="Yang S.-H."/>
            <person name="Kim Y.-J."/>
            <person name="Kwon K.K."/>
        </authorList>
    </citation>
    <scope>NUCLEOTIDE SEQUENCE</scope>
    <source>
        <strain evidence="2">ES005</strain>
    </source>
</reference>
<keyword evidence="3" id="KW-1185">Reference proteome</keyword>
<dbReference type="Pfam" id="PF01208">
    <property type="entry name" value="URO-D"/>
    <property type="match status" value="1"/>
</dbReference>
<dbReference type="EMBL" id="CP071444">
    <property type="protein sequence ID" value="QSX08136.1"/>
    <property type="molecule type" value="Genomic_DNA"/>
</dbReference>
<accession>A0A974XED0</accession>
<evidence type="ECO:0000313" key="3">
    <source>
        <dbReference type="Proteomes" id="UP000663499"/>
    </source>
</evidence>
<dbReference type="InterPro" id="IPR038071">
    <property type="entry name" value="UROD/MetE-like_sf"/>
</dbReference>
<dbReference type="AlphaFoldDB" id="A0A974XED0"/>
<organism evidence="2 3">
    <name type="scientific">Alkalibacter rhizosphaerae</name>
    <dbReference type="NCBI Taxonomy" id="2815577"/>
    <lineage>
        <taxon>Bacteria</taxon>
        <taxon>Bacillati</taxon>
        <taxon>Bacillota</taxon>
        <taxon>Clostridia</taxon>
        <taxon>Eubacteriales</taxon>
        <taxon>Eubacteriaceae</taxon>
        <taxon>Alkalibacter</taxon>
    </lineage>
</organism>
<dbReference type="Gene3D" id="3.20.20.210">
    <property type="match status" value="1"/>
</dbReference>